<feature type="domain" description="CCAAT-binding factor" evidence="3">
    <location>
        <begin position="345"/>
        <end position="495"/>
    </location>
</feature>
<dbReference type="Pfam" id="PF03914">
    <property type="entry name" value="CBF"/>
    <property type="match status" value="1"/>
</dbReference>
<dbReference type="GO" id="GO:0042254">
    <property type="term" value="P:ribosome biogenesis"/>
    <property type="evidence" value="ECO:0007669"/>
    <property type="project" value="InterPro"/>
</dbReference>
<evidence type="ECO:0000256" key="1">
    <source>
        <dbReference type="ARBA" id="ARBA00007797"/>
    </source>
</evidence>
<gene>
    <name evidence="4" type="primary">NOC4</name>
    <name evidence="4" type="ORF">DEBR0S4_08834G</name>
</gene>
<dbReference type="InterPro" id="IPR005612">
    <property type="entry name" value="CCAAT-binding_factor"/>
</dbReference>
<dbReference type="GO" id="GO:0030692">
    <property type="term" value="C:Noc4p-Nop14p complex"/>
    <property type="evidence" value="ECO:0007669"/>
    <property type="project" value="TreeGrafter"/>
</dbReference>
<proteinExistence type="inferred from homology"/>
<dbReference type="PANTHER" id="PTHR12455:SF0">
    <property type="entry name" value="NUCLEOLAR COMPLEX PROTEIN 4 HOMOLOG"/>
    <property type="match status" value="1"/>
</dbReference>
<dbReference type="EMBL" id="CABFWN010000004">
    <property type="protein sequence ID" value="VUG19034.1"/>
    <property type="molecule type" value="Genomic_DNA"/>
</dbReference>
<sequence length="555" mass="64786">MTSKRGNNLASGSDQKRARKAKDITLTKANIQKLEAETKKSPKYFNNIARLLQHLNNLIYEIEGNESLDDEKLESMQSLVASLTRIFTWLLSKKQLQLRGSDTKQQQIVSGWLQAKYSEYFDSIFKIWEYSNNKDFVAQFQIYGLSSVMNIVKAESKYMAPGEDQPFFATNTYDRVVRALIISGDKQNIRGSDYGIDNPLILEFYKQYFNAFWDVKYYFFRQLKMSLAQVLKDREDKFDMVLANLITLVKISEMYPRMDADSYTDTTLVQDVPQKVSDLSTFRSNFEKSWIILLQSKELSVDQYKAILFILHKRVIPFMNNPTKLMDFLTDSYNLGIEGRDISLSIVALNGLWELIKKFNLDYPDFYTKLYCILTPELLHLNIRSRFLRMLDLFMTSTHLSATIVASFIKRLSQLALRSPAPGIIAIIPFVYNLLKRHPTCMLLIHNIEASKEKYYVDPFNPDEKDPAKTNALDSSLWELETMMNHYHPQVASLAKILSQPFSKNNYNIEDFLDWSYQRLLDGELKKKVRSEIDLEFETWDRLYGEGGFMEDYQY</sequence>
<accession>A0A7D9CYS7</accession>
<dbReference type="InterPro" id="IPR027193">
    <property type="entry name" value="Noc4"/>
</dbReference>
<protein>
    <submittedName>
        <fullName evidence="4">DEBR0S4_08834g1_1</fullName>
    </submittedName>
</protein>
<dbReference type="GO" id="GO:0032040">
    <property type="term" value="C:small-subunit processome"/>
    <property type="evidence" value="ECO:0007669"/>
    <property type="project" value="TreeGrafter"/>
</dbReference>
<reference evidence="4 5" key="1">
    <citation type="submission" date="2019-07" db="EMBL/GenBank/DDBJ databases">
        <authorList>
            <person name="Friedrich A."/>
            <person name="Schacherer J."/>
        </authorList>
    </citation>
    <scope>NUCLEOTIDE SEQUENCE [LARGE SCALE GENOMIC DNA]</scope>
</reference>
<dbReference type="PANTHER" id="PTHR12455">
    <property type="entry name" value="NUCLEOLAR COMPLEX PROTEIN 4"/>
    <property type="match status" value="1"/>
</dbReference>
<name>A0A7D9CYS7_DEKBR</name>
<comment type="similarity">
    <text evidence="1">Belongs to the CBF/MAK21 family.</text>
</comment>
<feature type="region of interest" description="Disordered" evidence="2">
    <location>
        <begin position="1"/>
        <end position="20"/>
    </location>
</feature>
<evidence type="ECO:0000256" key="2">
    <source>
        <dbReference type="SAM" id="MobiDB-lite"/>
    </source>
</evidence>
<evidence type="ECO:0000313" key="4">
    <source>
        <dbReference type="EMBL" id="VUG19034.1"/>
    </source>
</evidence>
<feature type="compositionally biased region" description="Polar residues" evidence="2">
    <location>
        <begin position="1"/>
        <end position="13"/>
    </location>
</feature>
<dbReference type="AlphaFoldDB" id="A0A7D9CYS7"/>
<dbReference type="Proteomes" id="UP000478008">
    <property type="component" value="Unassembled WGS sequence"/>
</dbReference>
<evidence type="ECO:0000313" key="5">
    <source>
        <dbReference type="Proteomes" id="UP000478008"/>
    </source>
</evidence>
<keyword evidence="5" id="KW-1185">Reference proteome</keyword>
<evidence type="ECO:0000259" key="3">
    <source>
        <dbReference type="Pfam" id="PF03914"/>
    </source>
</evidence>
<organism evidence="4 5">
    <name type="scientific">Dekkera bruxellensis</name>
    <name type="common">Brettanomyces custersii</name>
    <dbReference type="NCBI Taxonomy" id="5007"/>
    <lineage>
        <taxon>Eukaryota</taxon>
        <taxon>Fungi</taxon>
        <taxon>Dikarya</taxon>
        <taxon>Ascomycota</taxon>
        <taxon>Saccharomycotina</taxon>
        <taxon>Pichiomycetes</taxon>
        <taxon>Pichiales</taxon>
        <taxon>Pichiaceae</taxon>
        <taxon>Brettanomyces</taxon>
    </lineage>
</organism>